<dbReference type="VEuPathDB" id="FungiDB:BD410DRAFT_732263"/>
<feature type="transmembrane region" description="Helical" evidence="1">
    <location>
        <begin position="33"/>
        <end position="55"/>
    </location>
</feature>
<dbReference type="Proteomes" id="UP000294933">
    <property type="component" value="Unassembled WGS sequence"/>
</dbReference>
<name>A0A4Y7PKS4_9AGAM</name>
<feature type="transmembrane region" description="Helical" evidence="1">
    <location>
        <begin position="151"/>
        <end position="169"/>
    </location>
</feature>
<gene>
    <name evidence="2" type="ORF">BD410DRAFT_732263</name>
</gene>
<reference evidence="2 3" key="1">
    <citation type="submission" date="2018-06" db="EMBL/GenBank/DDBJ databases">
        <title>A transcriptomic atlas of mushroom development highlights an independent origin of complex multicellularity.</title>
        <authorList>
            <consortium name="DOE Joint Genome Institute"/>
            <person name="Krizsan K."/>
            <person name="Almasi E."/>
            <person name="Merenyi Z."/>
            <person name="Sahu N."/>
            <person name="Viragh M."/>
            <person name="Koszo T."/>
            <person name="Mondo S."/>
            <person name="Kiss B."/>
            <person name="Balint B."/>
            <person name="Kues U."/>
            <person name="Barry K."/>
            <person name="Hegedus J.C."/>
            <person name="Henrissat B."/>
            <person name="Johnson J."/>
            <person name="Lipzen A."/>
            <person name="Ohm R."/>
            <person name="Nagy I."/>
            <person name="Pangilinan J."/>
            <person name="Yan J."/>
            <person name="Xiong Y."/>
            <person name="Grigoriev I.V."/>
            <person name="Hibbett D.S."/>
            <person name="Nagy L.G."/>
        </authorList>
    </citation>
    <scope>NUCLEOTIDE SEQUENCE [LARGE SCALE GENOMIC DNA]</scope>
    <source>
        <strain evidence="2 3">SZMC22713</strain>
    </source>
</reference>
<dbReference type="STRING" id="50990.A0A4Y7PKS4"/>
<proteinExistence type="predicted"/>
<organism evidence="2 3">
    <name type="scientific">Rickenella mellea</name>
    <dbReference type="NCBI Taxonomy" id="50990"/>
    <lineage>
        <taxon>Eukaryota</taxon>
        <taxon>Fungi</taxon>
        <taxon>Dikarya</taxon>
        <taxon>Basidiomycota</taxon>
        <taxon>Agaricomycotina</taxon>
        <taxon>Agaricomycetes</taxon>
        <taxon>Hymenochaetales</taxon>
        <taxon>Rickenellaceae</taxon>
        <taxon>Rickenella</taxon>
    </lineage>
</organism>
<keyword evidence="1" id="KW-0812">Transmembrane</keyword>
<feature type="non-terminal residue" evidence="2">
    <location>
        <position position="1"/>
    </location>
</feature>
<evidence type="ECO:0000313" key="3">
    <source>
        <dbReference type="Proteomes" id="UP000294933"/>
    </source>
</evidence>
<feature type="transmembrane region" description="Helical" evidence="1">
    <location>
        <begin position="175"/>
        <end position="196"/>
    </location>
</feature>
<protein>
    <submittedName>
        <fullName evidence="2">Uncharacterized protein</fullName>
    </submittedName>
</protein>
<keyword evidence="1" id="KW-0472">Membrane</keyword>
<feature type="transmembrane region" description="Helical" evidence="1">
    <location>
        <begin position="107"/>
        <end position="131"/>
    </location>
</feature>
<keyword evidence="3" id="KW-1185">Reference proteome</keyword>
<feature type="transmembrane region" description="Helical" evidence="1">
    <location>
        <begin position="67"/>
        <end position="87"/>
    </location>
</feature>
<dbReference type="AlphaFoldDB" id="A0A4Y7PKS4"/>
<feature type="transmembrane region" description="Helical" evidence="1">
    <location>
        <begin position="7"/>
        <end position="27"/>
    </location>
</feature>
<evidence type="ECO:0000313" key="2">
    <source>
        <dbReference type="EMBL" id="TDL15708.1"/>
    </source>
</evidence>
<keyword evidence="1" id="KW-1133">Transmembrane helix</keyword>
<evidence type="ECO:0000256" key="1">
    <source>
        <dbReference type="SAM" id="Phobius"/>
    </source>
</evidence>
<accession>A0A4Y7PKS4</accession>
<dbReference type="EMBL" id="ML170265">
    <property type="protein sequence ID" value="TDL15708.1"/>
    <property type="molecule type" value="Genomic_DNA"/>
</dbReference>
<sequence length="211" mass="23427">PQLIYLLGRFTLLTSLIGIVVAINVTAEINCQLLYLVNQITGNAAIGLASVTFSIRTVVIWNFDKYICALILVLTLGHWSLLLHGVLIKAEWAPALGCIIVETNNKILAGSFIYTMLVDFTDMCLTAYKLVSTFPDRTSLPMIRMLYRDGILFFFIAFLANMSATIFMLVNLNPIMSVILNVPAAVASTVMASHAMRRLSTFKSRQEEDAR</sequence>
<dbReference type="OrthoDB" id="3197626at2759"/>